<comment type="catalytic activity">
    <reaction evidence="9">
        <text>O-phospho-L-threonine + H(+) = (R)-1-aminopropan-2-yl phosphate + CO2</text>
        <dbReference type="Rhea" id="RHEA:11492"/>
        <dbReference type="ChEBI" id="CHEBI:15378"/>
        <dbReference type="ChEBI" id="CHEBI:16526"/>
        <dbReference type="ChEBI" id="CHEBI:58563"/>
        <dbReference type="ChEBI" id="CHEBI:58675"/>
        <dbReference type="EC" id="4.1.1.81"/>
    </reaction>
</comment>
<accession>A5D2P7</accession>
<dbReference type="Gene3D" id="3.90.1150.10">
    <property type="entry name" value="Aspartate Aminotransferase, domain 1"/>
    <property type="match status" value="1"/>
</dbReference>
<feature type="domain" description="Aminotransferase class I/classII large" evidence="10">
    <location>
        <begin position="25"/>
        <end position="356"/>
    </location>
</feature>
<comment type="function">
    <text evidence="2">Decarboxylates L-threonine-O-3-phosphate to yield (R)-1-amino-2-propanol O-2-phosphate, the precursor for the linkage between the nucleotide loop and the corrin ring in cobalamin.</text>
</comment>
<keyword evidence="5" id="KW-0169">Cobalamin biosynthesis</keyword>
<keyword evidence="11" id="KW-0032">Aminotransferase</keyword>
<dbReference type="eggNOG" id="COG0079">
    <property type="taxonomic scope" value="Bacteria"/>
</dbReference>
<dbReference type="Gene3D" id="3.40.640.10">
    <property type="entry name" value="Type I PLP-dependent aspartate aminotransferase-like (Major domain)"/>
    <property type="match status" value="1"/>
</dbReference>
<dbReference type="GO" id="GO:0030170">
    <property type="term" value="F:pyridoxal phosphate binding"/>
    <property type="evidence" value="ECO:0007669"/>
    <property type="project" value="InterPro"/>
</dbReference>
<gene>
    <name evidence="11" type="primary">HisC</name>
    <name evidence="11" type="ordered locus">PTH_1314</name>
</gene>
<dbReference type="InterPro" id="IPR004839">
    <property type="entry name" value="Aminotransferase_I/II_large"/>
</dbReference>
<dbReference type="PROSITE" id="PS00105">
    <property type="entry name" value="AA_TRANSFER_CLASS_1"/>
    <property type="match status" value="1"/>
</dbReference>
<protein>
    <recommendedName>
        <fullName evidence="4">threonine-phosphate decarboxylase</fullName>
        <ecNumber evidence="4">4.1.1.81</ecNumber>
    </recommendedName>
    <alternativeName>
        <fullName evidence="8">L-threonine-O-3-phosphate decarboxylase</fullName>
    </alternativeName>
</protein>
<evidence type="ECO:0000256" key="3">
    <source>
        <dbReference type="ARBA" id="ARBA00004953"/>
    </source>
</evidence>
<evidence type="ECO:0000256" key="6">
    <source>
        <dbReference type="ARBA" id="ARBA00022898"/>
    </source>
</evidence>
<keyword evidence="6" id="KW-0663">Pyridoxal phosphate</keyword>
<dbReference type="PANTHER" id="PTHR42885:SF1">
    <property type="entry name" value="THREONINE-PHOSPHATE DECARBOXYLASE"/>
    <property type="match status" value="1"/>
</dbReference>
<sequence>MQHPEHIHGGDIYRASEKYGLAKDKIIDFSANINPLGPSQGVVNAVVKNLGLIASYPDPECKELRKELAAYLGIPMSHLLVGNGTAELIYLLVRASGKNRALIPVPTFSEYGLSVLSQGGNITEIAMREEKGFALPVSEILEKLPGADLLFLCNPNNPTGRLAGKKAMQVIIDEALLHGVLVVVDEAFMDFVPDKSRYTVMPLVSERPNLAVLYSMTKFFGIPGLRLGAVAAPEELVMKMNALRHPWSVNILAQVAGVAGLREKGYMEQTNRLVQEEKRFLYRELSALPGLRPLPGAANFLLVDVSCSGLTSGEVADMLGKHGIMVRDCRGFAGLEGRYIRLAVRTRPENEALLRVLRLILEVKGE</sequence>
<evidence type="ECO:0000256" key="5">
    <source>
        <dbReference type="ARBA" id="ARBA00022573"/>
    </source>
</evidence>
<dbReference type="EMBL" id="AP009389">
    <property type="protein sequence ID" value="BAF59495.1"/>
    <property type="molecule type" value="Genomic_DNA"/>
</dbReference>
<dbReference type="GO" id="GO:0048472">
    <property type="term" value="F:threonine-phosphate decarboxylase activity"/>
    <property type="evidence" value="ECO:0007669"/>
    <property type="project" value="UniProtKB-EC"/>
</dbReference>
<dbReference type="InterPro" id="IPR015421">
    <property type="entry name" value="PyrdxlP-dep_Trfase_major"/>
</dbReference>
<dbReference type="UniPathway" id="UPA00148"/>
<keyword evidence="7" id="KW-0456">Lyase</keyword>
<dbReference type="InterPro" id="IPR015422">
    <property type="entry name" value="PyrdxlP-dep_Trfase_small"/>
</dbReference>
<keyword evidence="12" id="KW-1185">Reference proteome</keyword>
<dbReference type="STRING" id="370438.PTH_1314"/>
<dbReference type="KEGG" id="pth:PTH_1314"/>
<dbReference type="GO" id="GO:0009236">
    <property type="term" value="P:cobalamin biosynthetic process"/>
    <property type="evidence" value="ECO:0007669"/>
    <property type="project" value="UniProtKB-UniPathway"/>
</dbReference>
<evidence type="ECO:0000259" key="10">
    <source>
        <dbReference type="Pfam" id="PF00155"/>
    </source>
</evidence>
<dbReference type="InterPro" id="IPR015424">
    <property type="entry name" value="PyrdxlP-dep_Trfase"/>
</dbReference>
<dbReference type="AlphaFoldDB" id="A5D2P7"/>
<organism evidence="11 12">
    <name type="scientific">Pelotomaculum thermopropionicum (strain DSM 13744 / JCM 10971 / SI)</name>
    <dbReference type="NCBI Taxonomy" id="370438"/>
    <lineage>
        <taxon>Bacteria</taxon>
        <taxon>Bacillati</taxon>
        <taxon>Bacillota</taxon>
        <taxon>Clostridia</taxon>
        <taxon>Eubacteriales</taxon>
        <taxon>Desulfotomaculaceae</taxon>
        <taxon>Pelotomaculum</taxon>
    </lineage>
</organism>
<evidence type="ECO:0000256" key="4">
    <source>
        <dbReference type="ARBA" id="ARBA00012285"/>
    </source>
</evidence>
<dbReference type="Proteomes" id="UP000006556">
    <property type="component" value="Chromosome"/>
</dbReference>
<evidence type="ECO:0000256" key="1">
    <source>
        <dbReference type="ARBA" id="ARBA00001933"/>
    </source>
</evidence>
<dbReference type="InterPro" id="IPR004838">
    <property type="entry name" value="NHTrfase_class1_PyrdxlP-BS"/>
</dbReference>
<dbReference type="CDD" id="cd00609">
    <property type="entry name" value="AAT_like"/>
    <property type="match status" value="1"/>
</dbReference>
<proteinExistence type="predicted"/>
<dbReference type="InterPro" id="IPR005860">
    <property type="entry name" value="CobD"/>
</dbReference>
<dbReference type="EC" id="4.1.1.81" evidence="4"/>
<evidence type="ECO:0000256" key="8">
    <source>
        <dbReference type="ARBA" id="ARBA00029996"/>
    </source>
</evidence>
<name>A5D2P7_PELTS</name>
<evidence type="ECO:0000313" key="12">
    <source>
        <dbReference type="Proteomes" id="UP000006556"/>
    </source>
</evidence>
<dbReference type="PANTHER" id="PTHR42885">
    <property type="entry name" value="HISTIDINOL-PHOSPHATE AMINOTRANSFERASE-RELATED"/>
    <property type="match status" value="1"/>
</dbReference>
<comment type="cofactor">
    <cofactor evidence="1">
        <name>pyridoxal 5'-phosphate</name>
        <dbReference type="ChEBI" id="CHEBI:597326"/>
    </cofactor>
</comment>
<evidence type="ECO:0000256" key="2">
    <source>
        <dbReference type="ARBA" id="ARBA00003444"/>
    </source>
</evidence>
<evidence type="ECO:0000256" key="9">
    <source>
        <dbReference type="ARBA" id="ARBA00048531"/>
    </source>
</evidence>
<keyword evidence="11" id="KW-0808">Transferase</keyword>
<dbReference type="HOGENOM" id="CLU_017584_3_2_9"/>
<dbReference type="Pfam" id="PF00155">
    <property type="entry name" value="Aminotran_1_2"/>
    <property type="match status" value="1"/>
</dbReference>
<comment type="pathway">
    <text evidence="3">Cofactor biosynthesis; adenosylcobalamin biosynthesis.</text>
</comment>
<dbReference type="SUPFAM" id="SSF53383">
    <property type="entry name" value="PLP-dependent transferases"/>
    <property type="match status" value="1"/>
</dbReference>
<reference evidence="12" key="1">
    <citation type="journal article" date="2008" name="Genome Res.">
        <title>The genome of Pelotomaculum thermopropionicum reveals niche-associated evolution in anaerobic microbiota.</title>
        <authorList>
            <person name="Kosaka T."/>
            <person name="Kato S."/>
            <person name="Shimoyama T."/>
            <person name="Ishii S."/>
            <person name="Abe T."/>
            <person name="Watanabe K."/>
        </authorList>
    </citation>
    <scope>NUCLEOTIDE SEQUENCE [LARGE SCALE GENOMIC DNA]</scope>
    <source>
        <strain evidence="12">DSM 13744 / JCM 10971 / SI</strain>
    </source>
</reference>
<dbReference type="NCBIfam" id="TIGR01140">
    <property type="entry name" value="L_thr_O3P_dcar"/>
    <property type="match status" value="1"/>
</dbReference>
<evidence type="ECO:0000256" key="7">
    <source>
        <dbReference type="ARBA" id="ARBA00023239"/>
    </source>
</evidence>
<dbReference type="GO" id="GO:0008483">
    <property type="term" value="F:transaminase activity"/>
    <property type="evidence" value="ECO:0007669"/>
    <property type="project" value="UniProtKB-KW"/>
</dbReference>
<evidence type="ECO:0000313" key="11">
    <source>
        <dbReference type="EMBL" id="BAF59495.1"/>
    </source>
</evidence>